<dbReference type="PANTHER" id="PTHR45629">
    <property type="entry name" value="SNF2/RAD54 FAMILY MEMBER"/>
    <property type="match status" value="1"/>
</dbReference>
<evidence type="ECO:0000259" key="5">
    <source>
        <dbReference type="PROSITE" id="PS51192"/>
    </source>
</evidence>
<dbReference type="Pfam" id="PF00271">
    <property type="entry name" value="Helicase_C"/>
    <property type="match status" value="1"/>
</dbReference>
<keyword evidence="3" id="KW-0067">ATP-binding</keyword>
<dbReference type="InterPro" id="IPR038718">
    <property type="entry name" value="SNF2-like_sf"/>
</dbReference>
<dbReference type="GO" id="GO:0005524">
    <property type="term" value="F:ATP binding"/>
    <property type="evidence" value="ECO:0007669"/>
    <property type="project" value="InterPro"/>
</dbReference>
<dbReference type="Proteomes" id="UP000311382">
    <property type="component" value="Unassembled WGS sequence"/>
</dbReference>
<dbReference type="Gene3D" id="3.40.50.10810">
    <property type="entry name" value="Tandem AAA-ATPase domain"/>
    <property type="match status" value="1"/>
</dbReference>
<feature type="compositionally biased region" description="Low complexity" evidence="4">
    <location>
        <begin position="173"/>
        <end position="193"/>
    </location>
</feature>
<dbReference type="SUPFAM" id="SSF52540">
    <property type="entry name" value="P-loop containing nucleoside triphosphate hydrolases"/>
    <property type="match status" value="2"/>
</dbReference>
<dbReference type="PROSITE" id="PS51194">
    <property type="entry name" value="HELICASE_CTER"/>
    <property type="match status" value="1"/>
</dbReference>
<dbReference type="GO" id="GO:0000724">
    <property type="term" value="P:double-strand break repair via homologous recombination"/>
    <property type="evidence" value="ECO:0007669"/>
    <property type="project" value="TreeGrafter"/>
</dbReference>
<dbReference type="InterPro" id="IPR027417">
    <property type="entry name" value="P-loop_NTPase"/>
</dbReference>
<dbReference type="EMBL" id="SOZI01000161">
    <property type="protein sequence ID" value="TNY18026.1"/>
    <property type="molecule type" value="Genomic_DNA"/>
</dbReference>
<dbReference type="InterPro" id="IPR001650">
    <property type="entry name" value="Helicase_C-like"/>
</dbReference>
<feature type="region of interest" description="Disordered" evidence="4">
    <location>
        <begin position="297"/>
        <end position="351"/>
    </location>
</feature>
<dbReference type="CDD" id="cd18004">
    <property type="entry name" value="DEXHc_RAD54"/>
    <property type="match status" value="1"/>
</dbReference>
<reference evidence="7 8" key="1">
    <citation type="submission" date="2019-03" db="EMBL/GenBank/DDBJ databases">
        <title>Rhodosporidium diobovatum UCD-FST 08-225 genome sequencing, assembly, and annotation.</title>
        <authorList>
            <person name="Fakankun I.U."/>
            <person name="Fristensky B."/>
            <person name="Levin D.B."/>
        </authorList>
    </citation>
    <scope>NUCLEOTIDE SEQUENCE [LARGE SCALE GENOMIC DNA]</scope>
    <source>
        <strain evidence="7 8">UCD-FST 08-225</strain>
    </source>
</reference>
<feature type="domain" description="Helicase C-terminal" evidence="6">
    <location>
        <begin position="966"/>
        <end position="1130"/>
    </location>
</feature>
<feature type="domain" description="Helicase ATP-binding" evidence="5">
    <location>
        <begin position="638"/>
        <end position="809"/>
    </location>
</feature>
<evidence type="ECO:0000256" key="1">
    <source>
        <dbReference type="ARBA" id="ARBA00022741"/>
    </source>
</evidence>
<sequence length="1280" mass="138642">MSQQAGGTRGKRAWTVQWRNFQARKNKSWESDGYMLVSGSGVTVHSDDGKLLGAKHLAKPPSEDDEFTLNNKEIRVGDEISLKEYFRNMNGVAGDDSELATTPAKAVPGYLTRPGMVASGSTTRQQTPRPGSAARPVPIPATTASDATPEPAGKRWNPPLGKAATPFRPPAPASSSAKRALQSGGLGPQPGSSRLCESGASDSRGSPVTADSARAMRERKLEELKAARDGKGKARAMPDASFDSDEELENSPPEHGEGGSAQKKRRIDSAGAAVTAALPAAGATSRLSAADLAFERSLGKHSIPARTTSLPSRLSSSSAKSPPLFRKDSSIPPSSVLKDEPLDYDEDDDEGLVSADDMEFEIDAAASGADGFGSSDFSAAGEQKKAMFPPGPGSSAMGSQQGGKGVRRYNCQWRKRTQKKHPTWEGDGILLVSGSKGELTDTNTGKRMGSTTLAKGELAEGDFLRVGDVDIEIGDEIVNRSSSNNAVPSRSSQLSVVQPTALALKPFRAPAPAKAVNPLAMRVASRSPDRARSVRAQTPLETAKASVPSGAAKFKLPGLANMSVVSSSSAYGKESQKTRGFDPNAEGAIVMRRPDEENQKTYNKRGLPVVDVVVDPLIGDKLRDHQKEGVKFMYECVMGMRTVGQGCLLADDMGLGKTIQSIALMWTLLKQNPYADGSRGVIQRAMIVCPVTLIKNWSAEIKKWLGRDKLRVYVADAQHPVSTFARNKSYDVLIVGYDKVRAYIDDVKSAQPPIGLIICDEGHRLKSEKAKTTQALQSLSCMRRVILSGTPIQNRLGEFFAMLDFVNPGLLNDASYFKRNFETPILAARQPNASLKAKEAGREASNSLTAIQSNCVLRRTNEVIQKHLPPKLEYTVFIRPTKLQLELYREVLSSSLVKSMLEGFDRKQGLPLLASVLKLSTSPGLVMKQIKDKGLGHFDESLLDVLPQDADAADFALSSKFAVLGTMLAELRHVGEEKVVVVSNFTTTLDLIETHCKRKKYPYCRLDGKTPQMDRIPMVESFNRGAQKHQFVFLLSSKGGGTGLNITGASRLVQVDSDWNPSNDLQAMARIHREGQKKTCSIYRFLTAGTVDEVIFQRQIIKLALSGSVMDKDGAAGSKAKDAFTLDELRNLFTLHEGVACQTHDLTGCRCHCGEVPLDDEDGSGDEDGSDEDEMEGFMQASQFHDDDAVRKMSKQRRNLSILKTWTHYDCTDDTSIDGIEDAVLRSVIYQRVRKADQGEDPLTIDGDGTIPLRGGQIGFVFGKRSAAPGEEDADELEEE</sequence>
<dbReference type="GO" id="GO:0005634">
    <property type="term" value="C:nucleus"/>
    <property type="evidence" value="ECO:0007669"/>
    <property type="project" value="TreeGrafter"/>
</dbReference>
<evidence type="ECO:0000313" key="8">
    <source>
        <dbReference type="Proteomes" id="UP000311382"/>
    </source>
</evidence>
<keyword evidence="8" id="KW-1185">Reference proteome</keyword>
<dbReference type="InterPro" id="IPR050496">
    <property type="entry name" value="SNF2_RAD54_helicase_repair"/>
</dbReference>
<dbReference type="PANTHER" id="PTHR45629:SF7">
    <property type="entry name" value="DNA EXCISION REPAIR PROTEIN ERCC-6-RELATED"/>
    <property type="match status" value="1"/>
</dbReference>
<dbReference type="GO" id="GO:0016787">
    <property type="term" value="F:hydrolase activity"/>
    <property type="evidence" value="ECO:0007669"/>
    <property type="project" value="UniProtKB-KW"/>
</dbReference>
<evidence type="ECO:0000256" key="3">
    <source>
        <dbReference type="ARBA" id="ARBA00022840"/>
    </source>
</evidence>
<dbReference type="AlphaFoldDB" id="A0A5C5FP55"/>
<dbReference type="PROSITE" id="PS51192">
    <property type="entry name" value="HELICASE_ATP_BIND_1"/>
    <property type="match status" value="1"/>
</dbReference>
<keyword evidence="1" id="KW-0547">Nucleotide-binding</keyword>
<organism evidence="7 8">
    <name type="scientific">Rhodotorula diobovata</name>
    <dbReference type="NCBI Taxonomy" id="5288"/>
    <lineage>
        <taxon>Eukaryota</taxon>
        <taxon>Fungi</taxon>
        <taxon>Dikarya</taxon>
        <taxon>Basidiomycota</taxon>
        <taxon>Pucciniomycotina</taxon>
        <taxon>Microbotryomycetes</taxon>
        <taxon>Sporidiobolales</taxon>
        <taxon>Sporidiobolaceae</taxon>
        <taxon>Rhodotorula</taxon>
    </lineage>
</organism>
<dbReference type="GO" id="GO:0015616">
    <property type="term" value="F:DNA translocase activity"/>
    <property type="evidence" value="ECO:0007669"/>
    <property type="project" value="TreeGrafter"/>
</dbReference>
<evidence type="ECO:0000256" key="2">
    <source>
        <dbReference type="ARBA" id="ARBA00022801"/>
    </source>
</evidence>
<protein>
    <submittedName>
        <fullName evidence="7">SNF2 family N-terminal domain-containing protein</fullName>
    </submittedName>
</protein>
<dbReference type="Gene3D" id="3.40.50.300">
    <property type="entry name" value="P-loop containing nucleotide triphosphate hydrolases"/>
    <property type="match status" value="1"/>
</dbReference>
<evidence type="ECO:0000313" key="7">
    <source>
        <dbReference type="EMBL" id="TNY18026.1"/>
    </source>
</evidence>
<accession>A0A5C5FP55</accession>
<feature type="compositionally biased region" description="Polar residues" evidence="4">
    <location>
        <begin position="119"/>
        <end position="129"/>
    </location>
</feature>
<feature type="compositionally biased region" description="Basic and acidic residues" evidence="4">
    <location>
        <begin position="214"/>
        <end position="232"/>
    </location>
</feature>
<feature type="region of interest" description="Disordered" evidence="4">
    <location>
        <begin position="106"/>
        <end position="272"/>
    </location>
</feature>
<feature type="compositionally biased region" description="Low complexity" evidence="4">
    <location>
        <begin position="309"/>
        <end position="324"/>
    </location>
</feature>
<dbReference type="InterPro" id="IPR014001">
    <property type="entry name" value="Helicase_ATP-bd"/>
</dbReference>
<dbReference type="InterPro" id="IPR000330">
    <property type="entry name" value="SNF2_N"/>
</dbReference>
<dbReference type="InterPro" id="IPR049730">
    <property type="entry name" value="SNF2/RAD54-like_C"/>
</dbReference>
<feature type="compositionally biased region" description="Low complexity" evidence="4">
    <location>
        <begin position="371"/>
        <end position="381"/>
    </location>
</feature>
<dbReference type="CDD" id="cd18793">
    <property type="entry name" value="SF2_C_SNF"/>
    <property type="match status" value="1"/>
</dbReference>
<dbReference type="OrthoDB" id="413460at2759"/>
<proteinExistence type="predicted"/>
<dbReference type="Gene3D" id="1.20.120.850">
    <property type="entry name" value="SWI2/SNF2 ATPases, N-terminal domain"/>
    <property type="match status" value="1"/>
</dbReference>
<dbReference type="FunFam" id="3.40.50.10810:FF:000020">
    <property type="entry name" value="DNA repair and recombination protein RAD54B"/>
    <property type="match status" value="1"/>
</dbReference>
<dbReference type="SMART" id="SM00490">
    <property type="entry name" value="HELICc"/>
    <property type="match status" value="1"/>
</dbReference>
<name>A0A5C5FP55_9BASI</name>
<gene>
    <name evidence="7" type="ORF">DMC30DRAFT_404296</name>
</gene>
<evidence type="ECO:0000256" key="4">
    <source>
        <dbReference type="SAM" id="MobiDB-lite"/>
    </source>
</evidence>
<feature type="compositionally biased region" description="Acidic residues" evidence="4">
    <location>
        <begin position="342"/>
        <end position="351"/>
    </location>
</feature>
<dbReference type="Pfam" id="PF00176">
    <property type="entry name" value="SNF2-rel_dom"/>
    <property type="match status" value="1"/>
</dbReference>
<comment type="caution">
    <text evidence="7">The sequence shown here is derived from an EMBL/GenBank/DDBJ whole genome shotgun (WGS) entry which is preliminary data.</text>
</comment>
<dbReference type="SMART" id="SM00487">
    <property type="entry name" value="DEXDc"/>
    <property type="match status" value="1"/>
</dbReference>
<feature type="region of interest" description="Disordered" evidence="4">
    <location>
        <begin position="371"/>
        <end position="405"/>
    </location>
</feature>
<keyword evidence="2" id="KW-0378">Hydrolase</keyword>
<evidence type="ECO:0000259" key="6">
    <source>
        <dbReference type="PROSITE" id="PS51194"/>
    </source>
</evidence>
<dbReference type="STRING" id="5288.A0A5C5FP55"/>
<dbReference type="GO" id="GO:0007131">
    <property type="term" value="P:reciprocal meiotic recombination"/>
    <property type="evidence" value="ECO:0007669"/>
    <property type="project" value="TreeGrafter"/>
</dbReference>
<feature type="region of interest" description="Disordered" evidence="4">
    <location>
        <begin position="521"/>
        <end position="542"/>
    </location>
</feature>